<comment type="caution">
    <text evidence="1">The sequence shown here is derived from an EMBL/GenBank/DDBJ whole genome shotgun (WGS) entry which is preliminary data.</text>
</comment>
<gene>
    <name evidence="1" type="ORF">HNR40_010578</name>
</gene>
<evidence type="ECO:0000313" key="1">
    <source>
        <dbReference type="EMBL" id="MBB5085065.1"/>
    </source>
</evidence>
<proteinExistence type="predicted"/>
<dbReference type="EMBL" id="JACHIN010000030">
    <property type="protein sequence ID" value="MBB5085065.1"/>
    <property type="molecule type" value="Genomic_DNA"/>
</dbReference>
<dbReference type="Proteomes" id="UP000568380">
    <property type="component" value="Unassembled WGS sequence"/>
</dbReference>
<protein>
    <submittedName>
        <fullName evidence="1">Uncharacterized protein</fullName>
    </submittedName>
</protein>
<sequence>MVPTRARKALLGLQDGGLIAAASSVGLAPEGYLKSVTPSSSTWPPDGDALVNLTGLTAKVRAKCGRGRLDARCLVAWPR</sequence>
<name>A0A7W8AF90_9ACTN</name>
<organism evidence="1 2">
    <name type="scientific">Nonomuraea endophytica</name>
    <dbReference type="NCBI Taxonomy" id="714136"/>
    <lineage>
        <taxon>Bacteria</taxon>
        <taxon>Bacillati</taxon>
        <taxon>Actinomycetota</taxon>
        <taxon>Actinomycetes</taxon>
        <taxon>Streptosporangiales</taxon>
        <taxon>Streptosporangiaceae</taxon>
        <taxon>Nonomuraea</taxon>
    </lineage>
</organism>
<dbReference type="AlphaFoldDB" id="A0A7W8AF90"/>
<reference evidence="1 2" key="1">
    <citation type="submission" date="2020-08" db="EMBL/GenBank/DDBJ databases">
        <title>Genomic Encyclopedia of Type Strains, Phase IV (KMG-IV): sequencing the most valuable type-strain genomes for metagenomic binning, comparative biology and taxonomic classification.</title>
        <authorList>
            <person name="Goeker M."/>
        </authorList>
    </citation>
    <scope>NUCLEOTIDE SEQUENCE [LARGE SCALE GENOMIC DNA]</scope>
    <source>
        <strain evidence="1 2">DSM 45385</strain>
    </source>
</reference>
<evidence type="ECO:0000313" key="2">
    <source>
        <dbReference type="Proteomes" id="UP000568380"/>
    </source>
</evidence>
<keyword evidence="2" id="KW-1185">Reference proteome</keyword>
<accession>A0A7W8AF90</accession>